<evidence type="ECO:0000313" key="5">
    <source>
        <dbReference type="Proteomes" id="UP000576225"/>
    </source>
</evidence>
<evidence type="ECO:0000313" key="4">
    <source>
        <dbReference type="Proteomes" id="UP000245959"/>
    </source>
</evidence>
<dbReference type="Proteomes" id="UP000576225">
    <property type="component" value="Unassembled WGS sequence"/>
</dbReference>
<feature type="transmembrane region" description="Helical" evidence="1">
    <location>
        <begin position="212"/>
        <end position="237"/>
    </location>
</feature>
<evidence type="ECO:0000313" key="3">
    <source>
        <dbReference type="EMBL" id="PVY35595.1"/>
    </source>
</evidence>
<feature type="transmembrane region" description="Helical" evidence="1">
    <location>
        <begin position="50"/>
        <end position="71"/>
    </location>
</feature>
<reference evidence="2 5" key="2">
    <citation type="submission" date="2020-04" db="EMBL/GenBank/DDBJ databases">
        <authorList>
            <person name="Hitch T.C.A."/>
            <person name="Wylensek D."/>
            <person name="Clavel T."/>
        </authorList>
    </citation>
    <scope>NUCLEOTIDE SEQUENCE [LARGE SCALE GENOMIC DNA]</scope>
    <source>
        <strain evidence="2 5">COR2-253-APC-1A</strain>
    </source>
</reference>
<dbReference type="PANTHER" id="PTHR43471">
    <property type="entry name" value="ABC TRANSPORTER PERMEASE"/>
    <property type="match status" value="1"/>
</dbReference>
<organism evidence="3 4">
    <name type="scientific">Victivallis vadensis</name>
    <dbReference type="NCBI Taxonomy" id="172901"/>
    <lineage>
        <taxon>Bacteria</taxon>
        <taxon>Pseudomonadati</taxon>
        <taxon>Lentisphaerota</taxon>
        <taxon>Lentisphaeria</taxon>
        <taxon>Victivallales</taxon>
        <taxon>Victivallaceae</taxon>
        <taxon>Victivallis</taxon>
    </lineage>
</organism>
<keyword evidence="4" id="KW-1185">Reference proteome</keyword>
<accession>A0A2U1AGS7</accession>
<dbReference type="EMBL" id="QEKH01000040">
    <property type="protein sequence ID" value="PVY35595.1"/>
    <property type="molecule type" value="Genomic_DNA"/>
</dbReference>
<protein>
    <recommendedName>
        <fullName evidence="6">ABC-2 type transport system permease protein</fullName>
    </recommendedName>
</protein>
<feature type="transmembrane region" description="Helical" evidence="1">
    <location>
        <begin position="138"/>
        <end position="159"/>
    </location>
</feature>
<evidence type="ECO:0000313" key="2">
    <source>
        <dbReference type="EMBL" id="NMD88062.1"/>
    </source>
</evidence>
<dbReference type="EMBL" id="JABAEW010000036">
    <property type="protein sequence ID" value="NMD88062.1"/>
    <property type="molecule type" value="Genomic_DNA"/>
</dbReference>
<evidence type="ECO:0008006" key="6">
    <source>
        <dbReference type="Google" id="ProtNLM"/>
    </source>
</evidence>
<keyword evidence="1" id="KW-1133">Transmembrane helix</keyword>
<dbReference type="GeneID" id="78296926"/>
<dbReference type="AlphaFoldDB" id="A0A2U1AGS7"/>
<dbReference type="PANTHER" id="PTHR43471:SF10">
    <property type="entry name" value="SLL1107 PROTEIN"/>
    <property type="match status" value="1"/>
</dbReference>
<proteinExistence type="predicted"/>
<sequence length="243" mass="26596">MNEIFAIAGSTWRNVLRLKVVYFLVFCVWVLVACALNYDVLSLGLEKELLIDASLMLNTITAVLIVLSLTFEIPKELKDGVASSMLSKPLGRTHYLIGKMLGNMVIGFVLCALVAAGSFLIFRVSFNDTVGQTMLQSQVLVILSVIPMSALAVLFAVALPEIVAPIVTVLVIWFSHSMGLLSNLPVIYGGILPDLELFNFKASAVYQTVIPWSYVVLVTLWGICYAVFAASLASLIFSRKDIR</sequence>
<comment type="caution">
    <text evidence="3">The sequence shown here is derived from an EMBL/GenBank/DDBJ whole genome shotgun (WGS) entry which is preliminary data.</text>
</comment>
<feature type="transmembrane region" description="Helical" evidence="1">
    <location>
        <begin position="166"/>
        <end position="192"/>
    </location>
</feature>
<dbReference type="RefSeq" id="WP_116885658.1">
    <property type="nucleotide sequence ID" value="NZ_CABMMC010000023.1"/>
</dbReference>
<dbReference type="OrthoDB" id="9810558at2"/>
<evidence type="ECO:0000256" key="1">
    <source>
        <dbReference type="SAM" id="Phobius"/>
    </source>
</evidence>
<gene>
    <name evidence="3" type="ORF">C8D82_1402</name>
    <name evidence="2" type="ORF">HF882_15855</name>
</gene>
<feature type="transmembrane region" description="Helical" evidence="1">
    <location>
        <begin position="20"/>
        <end position="38"/>
    </location>
</feature>
<keyword evidence="1" id="KW-0472">Membrane</keyword>
<keyword evidence="1" id="KW-0812">Transmembrane</keyword>
<reference evidence="3 4" key="1">
    <citation type="submission" date="2018-04" db="EMBL/GenBank/DDBJ databases">
        <title>Genomic Encyclopedia of Type Strains, Phase IV (KMG-IV): sequencing the most valuable type-strain genomes for metagenomic binning, comparative biology and taxonomic classification.</title>
        <authorList>
            <person name="Goeker M."/>
        </authorList>
    </citation>
    <scope>NUCLEOTIDE SEQUENCE [LARGE SCALE GENOMIC DNA]</scope>
    <source>
        <strain evidence="3 4">DSM 14823</strain>
    </source>
</reference>
<feature type="transmembrane region" description="Helical" evidence="1">
    <location>
        <begin position="101"/>
        <end position="126"/>
    </location>
</feature>
<name>A0A2U1AGS7_9BACT</name>
<dbReference type="Proteomes" id="UP000245959">
    <property type="component" value="Unassembled WGS sequence"/>
</dbReference>